<gene>
    <name evidence="1" type="ORF">FKW77_004085</name>
</gene>
<name>A0A517LNS4_9PEZI</name>
<evidence type="ECO:0008006" key="3">
    <source>
        <dbReference type="Google" id="ProtNLM"/>
    </source>
</evidence>
<sequence>MAAVHNTRTRGPLQYPDGDVIISLSNKIDLILHSEVLSRYSDFFKAGLSDTWVGNKVYGTKTMDGRVMTMKRYELAIYGKEKSHFLEAKPIPTPSAERYRPQVGFFDTGTIEEAYELAFALMYEDREGLAVQRCERHSCMVHLHEFMDAYQCYPSKVMCGRIEALVGRDYEENRVDKYPFHYLSISRKLHMPRIWMEALRGAALQHYAKIGRSKYTIEEIELSGPDAMRGENREWHMVDVCGAEILGLVRTFAAKIEMHYEPVRAAILSLKLDSILWEKQGVVYYLHNAWDPQIISVANKIFETWQTFAIAQHSQRWRDGPKEHVYWKLFTGQYKISEMVYPYRPIQGWDCGPVRPVLDTVLEKLRDCTAPLYDDLWKSSKEWDDQSRKRVRIVPSRIGLEFDPVPCIRPDLEREFREQEILRNSGTANSH</sequence>
<dbReference type="AlphaFoldDB" id="A0A517LNS4"/>
<dbReference type="EMBL" id="CP042201">
    <property type="protein sequence ID" value="QDS77284.1"/>
    <property type="molecule type" value="Genomic_DNA"/>
</dbReference>
<dbReference type="Proteomes" id="UP000316270">
    <property type="component" value="Chromosome 17"/>
</dbReference>
<keyword evidence="2" id="KW-1185">Reference proteome</keyword>
<protein>
    <recommendedName>
        <fullName evidence="3">BTB domain-containing protein</fullName>
    </recommendedName>
</protein>
<proteinExistence type="predicted"/>
<evidence type="ECO:0000313" key="2">
    <source>
        <dbReference type="Proteomes" id="UP000316270"/>
    </source>
</evidence>
<accession>A0A517LNS4</accession>
<organism evidence="1 2">
    <name type="scientific">Venturia effusa</name>
    <dbReference type="NCBI Taxonomy" id="50376"/>
    <lineage>
        <taxon>Eukaryota</taxon>
        <taxon>Fungi</taxon>
        <taxon>Dikarya</taxon>
        <taxon>Ascomycota</taxon>
        <taxon>Pezizomycotina</taxon>
        <taxon>Dothideomycetes</taxon>
        <taxon>Pleosporomycetidae</taxon>
        <taxon>Venturiales</taxon>
        <taxon>Venturiaceae</taxon>
        <taxon>Venturia</taxon>
    </lineage>
</organism>
<dbReference type="OrthoDB" id="3896443at2759"/>
<evidence type="ECO:0000313" key="1">
    <source>
        <dbReference type="EMBL" id="QDS77284.1"/>
    </source>
</evidence>
<reference evidence="1 2" key="1">
    <citation type="submission" date="2019-07" db="EMBL/GenBank/DDBJ databases">
        <title>Finished genome of Venturia effusa.</title>
        <authorList>
            <person name="Young C.A."/>
            <person name="Cox M.P."/>
            <person name="Ganley A.R.D."/>
            <person name="David W.J."/>
        </authorList>
    </citation>
    <scope>NUCLEOTIDE SEQUENCE [LARGE SCALE GENOMIC DNA]</scope>
    <source>
        <strain evidence="2">albino</strain>
    </source>
</reference>